<keyword evidence="3" id="KW-1185">Reference proteome</keyword>
<dbReference type="AlphaFoldDB" id="A0A7W6FX56"/>
<dbReference type="RefSeq" id="WP_221225898.1">
    <property type="nucleotide sequence ID" value="NZ_JACIDY010000001.1"/>
</dbReference>
<accession>A0A7W6FX56</accession>
<gene>
    <name evidence="2" type="ORF">GGR39_000495</name>
</gene>
<sequence length="75" mass="8494">MRQPLPQERLTRRQPRPAIAADMVDMFALSVAHGLLVLAGIRLFLRDDLDREGEAKKPFGGFRKARPVDDTDPRP</sequence>
<feature type="compositionally biased region" description="Basic and acidic residues" evidence="1">
    <location>
        <begin position="66"/>
        <end position="75"/>
    </location>
</feature>
<protein>
    <submittedName>
        <fullName evidence="2">Uncharacterized protein</fullName>
    </submittedName>
</protein>
<proteinExistence type="predicted"/>
<evidence type="ECO:0000256" key="1">
    <source>
        <dbReference type="SAM" id="MobiDB-lite"/>
    </source>
</evidence>
<reference evidence="2 3" key="1">
    <citation type="submission" date="2020-08" db="EMBL/GenBank/DDBJ databases">
        <title>Genomic Encyclopedia of Type Strains, Phase IV (KMG-IV): sequencing the most valuable type-strain genomes for metagenomic binning, comparative biology and taxonomic classification.</title>
        <authorList>
            <person name="Goeker M."/>
        </authorList>
    </citation>
    <scope>NUCLEOTIDE SEQUENCE [LARGE SCALE GENOMIC DNA]</scope>
    <source>
        <strain evidence="2 3">DSM 27568</strain>
    </source>
</reference>
<dbReference type="Proteomes" id="UP000561459">
    <property type="component" value="Unassembled WGS sequence"/>
</dbReference>
<name>A0A7W6FX56_9SPHN</name>
<comment type="caution">
    <text evidence="2">The sequence shown here is derived from an EMBL/GenBank/DDBJ whole genome shotgun (WGS) entry which is preliminary data.</text>
</comment>
<feature type="region of interest" description="Disordered" evidence="1">
    <location>
        <begin position="53"/>
        <end position="75"/>
    </location>
</feature>
<dbReference type="EMBL" id="JACIDY010000001">
    <property type="protein sequence ID" value="MBB3938866.1"/>
    <property type="molecule type" value="Genomic_DNA"/>
</dbReference>
<evidence type="ECO:0000313" key="2">
    <source>
        <dbReference type="EMBL" id="MBB3938866.1"/>
    </source>
</evidence>
<evidence type="ECO:0000313" key="3">
    <source>
        <dbReference type="Proteomes" id="UP000561459"/>
    </source>
</evidence>
<organism evidence="2 3">
    <name type="scientific">Novosphingobium fluoreni</name>
    <dbReference type="NCBI Taxonomy" id="1391222"/>
    <lineage>
        <taxon>Bacteria</taxon>
        <taxon>Pseudomonadati</taxon>
        <taxon>Pseudomonadota</taxon>
        <taxon>Alphaproteobacteria</taxon>
        <taxon>Sphingomonadales</taxon>
        <taxon>Sphingomonadaceae</taxon>
        <taxon>Novosphingobium</taxon>
    </lineage>
</organism>